<dbReference type="Proteomes" id="UP000499080">
    <property type="component" value="Unassembled WGS sequence"/>
</dbReference>
<organism evidence="1 2">
    <name type="scientific">Araneus ventricosus</name>
    <name type="common">Orbweaver spider</name>
    <name type="synonym">Epeira ventricosa</name>
    <dbReference type="NCBI Taxonomy" id="182803"/>
    <lineage>
        <taxon>Eukaryota</taxon>
        <taxon>Metazoa</taxon>
        <taxon>Ecdysozoa</taxon>
        <taxon>Arthropoda</taxon>
        <taxon>Chelicerata</taxon>
        <taxon>Arachnida</taxon>
        <taxon>Araneae</taxon>
        <taxon>Araneomorphae</taxon>
        <taxon>Entelegynae</taxon>
        <taxon>Araneoidea</taxon>
        <taxon>Araneidae</taxon>
        <taxon>Araneus</taxon>
    </lineage>
</organism>
<gene>
    <name evidence="1" type="ORF">AVEN_129203_1</name>
</gene>
<reference evidence="1 2" key="1">
    <citation type="journal article" date="2019" name="Sci. Rep.">
        <title>Orb-weaving spider Araneus ventricosus genome elucidates the spidroin gene catalogue.</title>
        <authorList>
            <person name="Kono N."/>
            <person name="Nakamura H."/>
            <person name="Ohtoshi R."/>
            <person name="Moran D.A.P."/>
            <person name="Shinohara A."/>
            <person name="Yoshida Y."/>
            <person name="Fujiwara M."/>
            <person name="Mori M."/>
            <person name="Tomita M."/>
            <person name="Arakawa K."/>
        </authorList>
    </citation>
    <scope>NUCLEOTIDE SEQUENCE [LARGE SCALE GENOMIC DNA]</scope>
</reference>
<sequence length="100" mass="11044">MSPCPKIAATIHFTNPQMKSIHLMYGVVDGKGRNTARIYAEWYPIRKISKCQSICPATFVNTEHSASAGIMKSADYVIILVAVNISEKCRKDTPIHAPPL</sequence>
<keyword evidence="2" id="KW-1185">Reference proteome</keyword>
<comment type="caution">
    <text evidence="1">The sequence shown here is derived from an EMBL/GenBank/DDBJ whole genome shotgun (WGS) entry which is preliminary data.</text>
</comment>
<dbReference type="EMBL" id="BGPR01026929">
    <property type="protein sequence ID" value="GBN97032.1"/>
    <property type="molecule type" value="Genomic_DNA"/>
</dbReference>
<proteinExistence type="predicted"/>
<name>A0A4Y2T8T9_ARAVE</name>
<evidence type="ECO:0000313" key="2">
    <source>
        <dbReference type="Proteomes" id="UP000499080"/>
    </source>
</evidence>
<protein>
    <submittedName>
        <fullName evidence="1">Uncharacterized protein</fullName>
    </submittedName>
</protein>
<dbReference type="AlphaFoldDB" id="A0A4Y2T8T9"/>
<evidence type="ECO:0000313" key="1">
    <source>
        <dbReference type="EMBL" id="GBN97032.1"/>
    </source>
</evidence>
<accession>A0A4Y2T8T9</accession>